<protein>
    <submittedName>
        <fullName evidence="1">Uncharacterized protein</fullName>
    </submittedName>
</protein>
<organism evidence="1">
    <name type="scientific">Enterococcus faecium</name>
    <name type="common">Streptococcus faecium</name>
    <dbReference type="NCBI Taxonomy" id="1352"/>
    <lineage>
        <taxon>Bacteria</taxon>
        <taxon>Bacillati</taxon>
        <taxon>Bacillota</taxon>
        <taxon>Bacilli</taxon>
        <taxon>Lactobacillales</taxon>
        <taxon>Enterococcaceae</taxon>
        <taxon>Enterococcus</taxon>
    </lineage>
</organism>
<evidence type="ECO:0000313" key="1">
    <source>
        <dbReference type="EMBL" id="AAD28239.1"/>
    </source>
</evidence>
<proteinExistence type="predicted"/>
<sequence length="63" mass="7365">MNSKTLLYQLWKHYSLSSDGTIHTLPISYLVDSREKFYMQFIITTHLQTVPIQNITLSSIFSI</sequence>
<name>Q9X568_ENTFC</name>
<dbReference type="AlphaFoldDB" id="Q9X568"/>
<reference evidence="1" key="1">
    <citation type="journal article" date="1999" name="Appl. Environ. Microbiol.">
        <title>Atypical genetic locus associated with constitutive production of enterocin B by Enterococcus faecium BFE 900.</title>
        <authorList>
            <person name="Franz C.M."/>
            <person name="Worobo R.W."/>
            <person name="Quadri L.E."/>
            <person name="Schillinger U."/>
            <person name="Holzapfel W.H."/>
            <person name="Vederas J.C."/>
            <person name="Stiles M.E."/>
        </authorList>
    </citation>
    <scope>NUCLEOTIDE SEQUENCE</scope>
    <source>
        <strain evidence="1">BFE 900</strain>
    </source>
</reference>
<dbReference type="EMBL" id="AF121254">
    <property type="protein sequence ID" value="AAD28239.1"/>
    <property type="molecule type" value="Genomic_DNA"/>
</dbReference>
<accession>Q9X568</accession>